<proteinExistence type="predicted"/>
<dbReference type="AlphaFoldDB" id="A0A5E4FY20"/>
<dbReference type="InterPro" id="IPR012337">
    <property type="entry name" value="RNaseH-like_sf"/>
</dbReference>
<dbReference type="Pfam" id="PF13456">
    <property type="entry name" value="RVT_3"/>
    <property type="match status" value="1"/>
</dbReference>
<dbReference type="InterPro" id="IPR052929">
    <property type="entry name" value="RNase_H-like_EbsB-rel"/>
</dbReference>
<sequence>MAIRLAMFCRNVEGDPLSRYLFLLCAEAFSGLIMQVEQRDDSFLFLRANNSEYEQLRLIFQHYEAVSGQKINLEKSCVSFSSNIDSTQHDFLALVLGVRRVDQHDKYLGLPTHPGSLKLAIISTALCGMPLRAIHHSTYGVAYVQLAWLLNEEVDGVSVQGTRFTCGQTECLGEWFSPVEAYLIRKISLSWRRPPDCLIWHFEQHGAYFVRSGYEVARRLVTVHDDASSSTENDWSERPLAVPFDGTIKINFDGAFRAAGGLGGFGLVPHDHSGGFLGCKMGRFRGVSNPLHDELLSLWEGLLFAAKWLTLRTCLESDAQGMITSVLNRGVDLSPLGCLIEDCKELFRAASLVCVVHAFRDANCVADRLAHYALSSLAHDVEIE</sequence>
<name>A0A5E4FY20_PRUDU</name>
<evidence type="ECO:0000313" key="3">
    <source>
        <dbReference type="Proteomes" id="UP000327085"/>
    </source>
</evidence>
<dbReference type="Gramene" id="VVA32294">
    <property type="protein sequence ID" value="VVA32294"/>
    <property type="gene ID" value="Prudul26B017294"/>
</dbReference>
<evidence type="ECO:0000259" key="1">
    <source>
        <dbReference type="Pfam" id="PF13456"/>
    </source>
</evidence>
<accession>A0A5E4FY20</accession>
<dbReference type="EMBL" id="CABIKO010000242">
    <property type="protein sequence ID" value="VVA32294.1"/>
    <property type="molecule type" value="Genomic_DNA"/>
</dbReference>
<dbReference type="OMA" id="HEGWIMY"/>
<reference evidence="3" key="1">
    <citation type="journal article" date="2020" name="Plant J.">
        <title>Transposons played a major role in the diversification between the closely related almond and peach genomes: results from the almond genome sequence.</title>
        <authorList>
            <person name="Alioto T."/>
            <person name="Alexiou K.G."/>
            <person name="Bardil A."/>
            <person name="Barteri F."/>
            <person name="Castanera R."/>
            <person name="Cruz F."/>
            <person name="Dhingra A."/>
            <person name="Duval H."/>
            <person name="Fernandez I Marti A."/>
            <person name="Frias L."/>
            <person name="Galan B."/>
            <person name="Garcia J.L."/>
            <person name="Howad W."/>
            <person name="Gomez-Garrido J."/>
            <person name="Gut M."/>
            <person name="Julca I."/>
            <person name="Morata J."/>
            <person name="Puigdomenech P."/>
            <person name="Ribeca P."/>
            <person name="Rubio Cabetas M.J."/>
            <person name="Vlasova A."/>
            <person name="Wirthensohn M."/>
            <person name="Garcia-Mas J."/>
            <person name="Gabaldon T."/>
            <person name="Casacuberta J.M."/>
            <person name="Arus P."/>
        </authorList>
    </citation>
    <scope>NUCLEOTIDE SEQUENCE [LARGE SCALE GENOMIC DNA]</scope>
    <source>
        <strain evidence="3">cv. Texas</strain>
    </source>
</reference>
<dbReference type="Gene3D" id="3.30.420.10">
    <property type="entry name" value="Ribonuclease H-like superfamily/Ribonuclease H"/>
    <property type="match status" value="1"/>
</dbReference>
<dbReference type="GO" id="GO:0004523">
    <property type="term" value="F:RNA-DNA hybrid ribonuclease activity"/>
    <property type="evidence" value="ECO:0007669"/>
    <property type="project" value="InterPro"/>
</dbReference>
<dbReference type="InterPro" id="IPR002156">
    <property type="entry name" value="RNaseH_domain"/>
</dbReference>
<dbReference type="InParanoid" id="A0A5E4FY20"/>
<protein>
    <submittedName>
        <fullName evidence="2">PREDICTED: reverse mRNAase</fullName>
    </submittedName>
</protein>
<dbReference type="PANTHER" id="PTHR47074:SF11">
    <property type="entry name" value="REVERSE TRANSCRIPTASE-LIKE PROTEIN"/>
    <property type="match status" value="1"/>
</dbReference>
<dbReference type="PANTHER" id="PTHR47074">
    <property type="entry name" value="BNAC02G40300D PROTEIN"/>
    <property type="match status" value="1"/>
</dbReference>
<evidence type="ECO:0000313" key="2">
    <source>
        <dbReference type="EMBL" id="VVA32294.1"/>
    </source>
</evidence>
<dbReference type="CDD" id="cd06222">
    <property type="entry name" value="RNase_H_like"/>
    <property type="match status" value="1"/>
</dbReference>
<feature type="domain" description="RNase H type-1" evidence="1">
    <location>
        <begin position="251"/>
        <end position="373"/>
    </location>
</feature>
<dbReference type="InterPro" id="IPR036397">
    <property type="entry name" value="RNaseH_sf"/>
</dbReference>
<dbReference type="InterPro" id="IPR044730">
    <property type="entry name" value="RNase_H-like_dom_plant"/>
</dbReference>
<dbReference type="SUPFAM" id="SSF53098">
    <property type="entry name" value="Ribonuclease H-like"/>
    <property type="match status" value="1"/>
</dbReference>
<dbReference type="Proteomes" id="UP000327085">
    <property type="component" value="Chromosome 3"/>
</dbReference>
<gene>
    <name evidence="2" type="ORF">ALMOND_2B017294</name>
</gene>
<dbReference type="GO" id="GO:0003676">
    <property type="term" value="F:nucleic acid binding"/>
    <property type="evidence" value="ECO:0007669"/>
    <property type="project" value="InterPro"/>
</dbReference>
<organism evidence="2 3">
    <name type="scientific">Prunus dulcis</name>
    <name type="common">Almond</name>
    <name type="synonym">Amygdalus dulcis</name>
    <dbReference type="NCBI Taxonomy" id="3755"/>
    <lineage>
        <taxon>Eukaryota</taxon>
        <taxon>Viridiplantae</taxon>
        <taxon>Streptophyta</taxon>
        <taxon>Embryophyta</taxon>
        <taxon>Tracheophyta</taxon>
        <taxon>Spermatophyta</taxon>
        <taxon>Magnoliopsida</taxon>
        <taxon>eudicotyledons</taxon>
        <taxon>Gunneridae</taxon>
        <taxon>Pentapetalae</taxon>
        <taxon>rosids</taxon>
        <taxon>fabids</taxon>
        <taxon>Rosales</taxon>
        <taxon>Rosaceae</taxon>
        <taxon>Amygdaloideae</taxon>
        <taxon>Amygdaleae</taxon>
        <taxon>Prunus</taxon>
    </lineage>
</organism>